<dbReference type="AlphaFoldDB" id="B0DQB2"/>
<dbReference type="KEGG" id="lbc:LACBIDRAFT_331706"/>
<dbReference type="InParanoid" id="B0DQB2"/>
<gene>
    <name evidence="1" type="ORF">LACBIDRAFT_331706</name>
</gene>
<dbReference type="HOGENOM" id="CLU_1578796_0_0_1"/>
<sequence>MSFSPWLRQNADVSVLHESQMLVNAPADVSHPQRQRQGIGVLICLLTPRSPSDRRGCLYYCSGREDMFGCMKPPGMRRSAWLIKGRNLSLSTFFENGLLTRTYFANEAFWTSRETGRLVVIKVFLHRLHSIKYYPSTPIKLSRTSCPLGTLEPFNRVKNEGKDVYHSDK</sequence>
<reference evidence="1 2" key="1">
    <citation type="journal article" date="2008" name="Nature">
        <title>The genome of Laccaria bicolor provides insights into mycorrhizal symbiosis.</title>
        <authorList>
            <person name="Martin F."/>
            <person name="Aerts A."/>
            <person name="Ahren D."/>
            <person name="Brun A."/>
            <person name="Danchin E.G.J."/>
            <person name="Duchaussoy F."/>
            <person name="Gibon J."/>
            <person name="Kohler A."/>
            <person name="Lindquist E."/>
            <person name="Pereda V."/>
            <person name="Salamov A."/>
            <person name="Shapiro H.J."/>
            <person name="Wuyts J."/>
            <person name="Blaudez D."/>
            <person name="Buee M."/>
            <person name="Brokstein P."/>
            <person name="Canbaeck B."/>
            <person name="Cohen D."/>
            <person name="Courty P.E."/>
            <person name="Coutinho P.M."/>
            <person name="Delaruelle C."/>
            <person name="Detter J.C."/>
            <person name="Deveau A."/>
            <person name="DiFazio S."/>
            <person name="Duplessis S."/>
            <person name="Fraissinet-Tachet L."/>
            <person name="Lucic E."/>
            <person name="Frey-Klett P."/>
            <person name="Fourrey C."/>
            <person name="Feussner I."/>
            <person name="Gay G."/>
            <person name="Grimwood J."/>
            <person name="Hoegger P.J."/>
            <person name="Jain P."/>
            <person name="Kilaru S."/>
            <person name="Labbe J."/>
            <person name="Lin Y.C."/>
            <person name="Legue V."/>
            <person name="Le Tacon F."/>
            <person name="Marmeisse R."/>
            <person name="Melayah D."/>
            <person name="Montanini B."/>
            <person name="Muratet M."/>
            <person name="Nehls U."/>
            <person name="Niculita-Hirzel H."/>
            <person name="Oudot-Le Secq M.P."/>
            <person name="Peter M."/>
            <person name="Quesneville H."/>
            <person name="Rajashekar B."/>
            <person name="Reich M."/>
            <person name="Rouhier N."/>
            <person name="Schmutz J."/>
            <person name="Yin T."/>
            <person name="Chalot M."/>
            <person name="Henrissat B."/>
            <person name="Kuees U."/>
            <person name="Lucas S."/>
            <person name="Van de Peer Y."/>
            <person name="Podila G.K."/>
            <person name="Polle A."/>
            <person name="Pukkila P.J."/>
            <person name="Richardson P.M."/>
            <person name="Rouze P."/>
            <person name="Sanders I.R."/>
            <person name="Stajich J.E."/>
            <person name="Tunlid A."/>
            <person name="Tuskan G."/>
            <person name="Grigoriev I.V."/>
        </authorList>
    </citation>
    <scope>NUCLEOTIDE SEQUENCE [LARGE SCALE GENOMIC DNA]</scope>
    <source>
        <strain evidence="2">S238N-H82 / ATCC MYA-4686</strain>
    </source>
</reference>
<evidence type="ECO:0000313" key="1">
    <source>
        <dbReference type="EMBL" id="EDR03354.1"/>
    </source>
</evidence>
<name>B0DQB2_LACBS</name>
<proteinExistence type="predicted"/>
<dbReference type="GeneID" id="6081693"/>
<dbReference type="EMBL" id="DS547125">
    <property type="protein sequence ID" value="EDR03354.1"/>
    <property type="molecule type" value="Genomic_DNA"/>
</dbReference>
<dbReference type="Proteomes" id="UP000001194">
    <property type="component" value="Unassembled WGS sequence"/>
</dbReference>
<dbReference type="RefSeq" id="XP_001886150.1">
    <property type="nucleotide sequence ID" value="XM_001886115.1"/>
</dbReference>
<accession>B0DQB2</accession>
<organism evidence="2">
    <name type="scientific">Laccaria bicolor (strain S238N-H82 / ATCC MYA-4686)</name>
    <name type="common">Bicoloured deceiver</name>
    <name type="synonym">Laccaria laccata var. bicolor</name>
    <dbReference type="NCBI Taxonomy" id="486041"/>
    <lineage>
        <taxon>Eukaryota</taxon>
        <taxon>Fungi</taxon>
        <taxon>Dikarya</taxon>
        <taxon>Basidiomycota</taxon>
        <taxon>Agaricomycotina</taxon>
        <taxon>Agaricomycetes</taxon>
        <taxon>Agaricomycetidae</taxon>
        <taxon>Agaricales</taxon>
        <taxon>Agaricineae</taxon>
        <taxon>Hydnangiaceae</taxon>
        <taxon>Laccaria</taxon>
    </lineage>
</organism>
<keyword evidence="2" id="KW-1185">Reference proteome</keyword>
<protein>
    <submittedName>
        <fullName evidence="1">Predicted protein</fullName>
    </submittedName>
</protein>
<evidence type="ECO:0000313" key="2">
    <source>
        <dbReference type="Proteomes" id="UP000001194"/>
    </source>
</evidence>